<protein>
    <recommendedName>
        <fullName evidence="3">proline dehydrogenase</fullName>
        <ecNumber evidence="3">1.5.5.2</ecNumber>
    </recommendedName>
</protein>
<dbReference type="InterPro" id="IPR002872">
    <property type="entry name" value="Proline_DH_dom"/>
</dbReference>
<dbReference type="GO" id="GO:0004657">
    <property type="term" value="F:proline dehydrogenase activity"/>
    <property type="evidence" value="ECO:0007669"/>
    <property type="project" value="UniProtKB-EC"/>
</dbReference>
<dbReference type="InterPro" id="IPR008219">
    <property type="entry name" value="PRODH_bac_arc"/>
</dbReference>
<dbReference type="GO" id="GO:0010133">
    <property type="term" value="P:L-proline catabolic process to L-glutamate"/>
    <property type="evidence" value="ECO:0007669"/>
    <property type="project" value="UniProtKB-UniPathway"/>
</dbReference>
<evidence type="ECO:0000256" key="3">
    <source>
        <dbReference type="ARBA" id="ARBA00012695"/>
    </source>
</evidence>
<comment type="pathway">
    <text evidence="2">Amino-acid degradation; L-proline degradation into L-glutamate; L-glutamate from L-proline: step 1/2.</text>
</comment>
<comment type="cofactor">
    <cofactor evidence="1">
        <name>FAD</name>
        <dbReference type="ChEBI" id="CHEBI:57692"/>
    </cofactor>
</comment>
<evidence type="ECO:0000256" key="7">
    <source>
        <dbReference type="ARBA" id="ARBA00023002"/>
    </source>
</evidence>
<reference evidence="11" key="1">
    <citation type="submission" date="2009-10" db="EMBL/GenBank/DDBJ databases">
        <title>Diversity of trophic interactions inside an arsenic-rich microbial ecosystem.</title>
        <authorList>
            <person name="Bertin P.N."/>
            <person name="Heinrich-Salmeron A."/>
            <person name="Pelletier E."/>
            <person name="Goulhen-Chollet F."/>
            <person name="Arsene-Ploetze F."/>
            <person name="Gallien S."/>
            <person name="Calteau A."/>
            <person name="Vallenet D."/>
            <person name="Casiot C."/>
            <person name="Chane-Woon-Ming B."/>
            <person name="Giloteaux L."/>
            <person name="Barakat M."/>
            <person name="Bonnefoy V."/>
            <person name="Bruneel O."/>
            <person name="Chandler M."/>
            <person name="Cleiss J."/>
            <person name="Duran R."/>
            <person name="Elbaz-Poulichet F."/>
            <person name="Fonknechten N."/>
            <person name="Lauga B."/>
            <person name="Mornico D."/>
            <person name="Ortet P."/>
            <person name="Schaeffer C."/>
            <person name="Siguier P."/>
            <person name="Alexander Thil Smith A."/>
            <person name="Van Dorsselaer A."/>
            <person name="Weissenbach J."/>
            <person name="Medigue C."/>
            <person name="Le Paslier D."/>
        </authorList>
    </citation>
    <scope>NUCLEOTIDE SEQUENCE</scope>
</reference>
<evidence type="ECO:0000313" key="11">
    <source>
        <dbReference type="EMBL" id="CBI01072.1"/>
    </source>
</evidence>
<keyword evidence="7" id="KW-0560">Oxidoreductase</keyword>
<dbReference type="PIRSF" id="PIRSF000196">
    <property type="entry name" value="Pro_dehydrog"/>
    <property type="match status" value="1"/>
</dbReference>
<evidence type="ECO:0000259" key="10">
    <source>
        <dbReference type="Pfam" id="PF01619"/>
    </source>
</evidence>
<evidence type="ECO:0000256" key="6">
    <source>
        <dbReference type="ARBA" id="ARBA00022827"/>
    </source>
</evidence>
<comment type="caution">
    <text evidence="11">The sequence shown here is derived from an EMBL/GenBank/DDBJ whole genome shotgun (WGS) entry which is preliminary data.</text>
</comment>
<gene>
    <name evidence="11" type="ORF">CARN4_0425</name>
</gene>
<accession>E6Q1L2</accession>
<dbReference type="PANTHER" id="PTHR13914">
    <property type="entry name" value="PROLINE OXIDASE"/>
    <property type="match status" value="1"/>
</dbReference>
<dbReference type="Gene3D" id="3.20.20.220">
    <property type="match status" value="1"/>
</dbReference>
<dbReference type="Pfam" id="PF01619">
    <property type="entry name" value="Pro_dh"/>
    <property type="match status" value="1"/>
</dbReference>
<evidence type="ECO:0000256" key="1">
    <source>
        <dbReference type="ARBA" id="ARBA00001974"/>
    </source>
</evidence>
<name>E6Q1L2_9ZZZZ</name>
<evidence type="ECO:0000256" key="8">
    <source>
        <dbReference type="ARBA" id="ARBA00023062"/>
    </source>
</evidence>
<dbReference type="PANTHER" id="PTHR13914:SF0">
    <property type="entry name" value="PROLINE DEHYDROGENASE 1, MITOCHONDRIAL"/>
    <property type="match status" value="1"/>
</dbReference>
<sequence>MAVIDRLFAPDSTFQKNFFFLAKRFVAGETIGTALEAVARLNAEGMTATLDFLGEDVLDPTAAAATRDAYLAMLDAIGTSGLRTNVSVKLTAMGLLIGEDFALENLAMVLRRAAVNPDPFVRVDMEGSAITDATLRVVDRAFAEHGNVGSVLQAYLKRTPSDIAHAIELRQRVRICKGAYNEPESIAIKTMPEIRNQFLTLAKRLLLEGNYPALATHDIGVVAELERFIAERGISPDRYEFQMLFGCRPGLQRELVARGHRVRIYVPFGTHWAGYFFRRVMERRENAIFALSSMFSK</sequence>
<keyword evidence="5" id="KW-0547">Nucleotide-binding</keyword>
<keyword evidence="4" id="KW-0285">Flavoprotein</keyword>
<dbReference type="GO" id="GO:0000166">
    <property type="term" value="F:nucleotide binding"/>
    <property type="evidence" value="ECO:0007669"/>
    <property type="project" value="UniProtKB-KW"/>
</dbReference>
<feature type="domain" description="Proline dehydrogenase" evidence="10">
    <location>
        <begin position="34"/>
        <end position="288"/>
    </location>
</feature>
<proteinExistence type="predicted"/>
<dbReference type="InterPro" id="IPR029041">
    <property type="entry name" value="FAD-linked_oxidoreductase-like"/>
</dbReference>
<dbReference type="InterPro" id="IPR015659">
    <property type="entry name" value="Proline_oxidase"/>
</dbReference>
<dbReference type="EMBL" id="CABO01000013">
    <property type="protein sequence ID" value="CBI01072.1"/>
    <property type="molecule type" value="Genomic_DNA"/>
</dbReference>
<evidence type="ECO:0000256" key="5">
    <source>
        <dbReference type="ARBA" id="ARBA00022741"/>
    </source>
</evidence>
<evidence type="ECO:0000256" key="2">
    <source>
        <dbReference type="ARBA" id="ARBA00004739"/>
    </source>
</evidence>
<comment type="catalytic activity">
    <reaction evidence="9">
        <text>L-proline + a quinone = (S)-1-pyrroline-5-carboxylate + a quinol + H(+)</text>
        <dbReference type="Rhea" id="RHEA:23784"/>
        <dbReference type="ChEBI" id="CHEBI:15378"/>
        <dbReference type="ChEBI" id="CHEBI:17388"/>
        <dbReference type="ChEBI" id="CHEBI:24646"/>
        <dbReference type="ChEBI" id="CHEBI:60039"/>
        <dbReference type="ChEBI" id="CHEBI:132124"/>
        <dbReference type="EC" id="1.5.5.2"/>
    </reaction>
</comment>
<dbReference type="EC" id="1.5.5.2" evidence="3"/>
<keyword evidence="6" id="KW-0274">FAD</keyword>
<dbReference type="UniPathway" id="UPA00261">
    <property type="reaction ID" value="UER00373"/>
</dbReference>
<dbReference type="AlphaFoldDB" id="E6Q1L2"/>
<keyword evidence="8" id="KW-0642">Proline metabolism</keyword>
<evidence type="ECO:0000256" key="4">
    <source>
        <dbReference type="ARBA" id="ARBA00022630"/>
    </source>
</evidence>
<dbReference type="SUPFAM" id="SSF51730">
    <property type="entry name" value="FAD-linked oxidoreductase"/>
    <property type="match status" value="1"/>
</dbReference>
<evidence type="ECO:0000256" key="9">
    <source>
        <dbReference type="ARBA" id="ARBA00048779"/>
    </source>
</evidence>
<organism evidence="11">
    <name type="scientific">mine drainage metagenome</name>
    <dbReference type="NCBI Taxonomy" id="410659"/>
    <lineage>
        <taxon>unclassified sequences</taxon>
        <taxon>metagenomes</taxon>
        <taxon>ecological metagenomes</taxon>
    </lineage>
</organism>